<evidence type="ECO:0000313" key="3">
    <source>
        <dbReference type="EMBL" id="EAY00847.1"/>
    </source>
</evidence>
<dbReference type="InParanoid" id="A2F2L3"/>
<evidence type="ECO:0000313" key="4">
    <source>
        <dbReference type="Proteomes" id="UP000001542"/>
    </source>
</evidence>
<dbReference type="Proteomes" id="UP000001542">
    <property type="component" value="Unassembled WGS sequence"/>
</dbReference>
<dbReference type="InterPro" id="IPR020683">
    <property type="entry name" value="DUF3447"/>
</dbReference>
<keyword evidence="4" id="KW-1185">Reference proteome</keyword>
<dbReference type="KEGG" id="tva:4758670"/>
<reference evidence="3" key="1">
    <citation type="submission" date="2006-10" db="EMBL/GenBank/DDBJ databases">
        <authorList>
            <person name="Amadeo P."/>
            <person name="Zhao Q."/>
            <person name="Wortman J."/>
            <person name="Fraser-Liggett C."/>
            <person name="Carlton J."/>
        </authorList>
    </citation>
    <scope>NUCLEOTIDE SEQUENCE</scope>
    <source>
        <strain evidence="3">G3</strain>
    </source>
</reference>
<dbReference type="InterPro" id="IPR002110">
    <property type="entry name" value="Ankyrin_rpt"/>
</dbReference>
<protein>
    <recommendedName>
        <fullName evidence="2">DUF3447 domain-containing protein</fullName>
    </recommendedName>
</protein>
<dbReference type="SUPFAM" id="SSF48403">
    <property type="entry name" value="Ankyrin repeat"/>
    <property type="match status" value="1"/>
</dbReference>
<feature type="repeat" description="ANK" evidence="1">
    <location>
        <begin position="188"/>
        <end position="210"/>
    </location>
</feature>
<organism evidence="3 4">
    <name type="scientific">Trichomonas vaginalis (strain ATCC PRA-98 / G3)</name>
    <dbReference type="NCBI Taxonomy" id="412133"/>
    <lineage>
        <taxon>Eukaryota</taxon>
        <taxon>Metamonada</taxon>
        <taxon>Parabasalia</taxon>
        <taxon>Trichomonadida</taxon>
        <taxon>Trichomonadidae</taxon>
        <taxon>Trichomonas</taxon>
    </lineage>
</organism>
<dbReference type="Pfam" id="PF12796">
    <property type="entry name" value="Ank_2"/>
    <property type="match status" value="1"/>
</dbReference>
<evidence type="ECO:0000256" key="1">
    <source>
        <dbReference type="PROSITE-ProRule" id="PRU00023"/>
    </source>
</evidence>
<evidence type="ECO:0000259" key="2">
    <source>
        <dbReference type="Pfam" id="PF11929"/>
    </source>
</evidence>
<dbReference type="Pfam" id="PF11929">
    <property type="entry name" value="DUF3447"/>
    <property type="match status" value="1"/>
</dbReference>
<dbReference type="eggNOG" id="KOG4177">
    <property type="taxonomic scope" value="Eukaryota"/>
</dbReference>
<proteinExistence type="predicted"/>
<dbReference type="PROSITE" id="PS50088">
    <property type="entry name" value="ANK_REPEAT"/>
    <property type="match status" value="2"/>
</dbReference>
<dbReference type="AlphaFoldDB" id="A2F2L3"/>
<accession>A2F2L3</accession>
<dbReference type="OrthoDB" id="426293at2759"/>
<gene>
    <name evidence="3" type="ORF">TVAG_207500</name>
</gene>
<feature type="domain" description="DUF3447" evidence="2">
    <location>
        <begin position="80"/>
        <end position="152"/>
    </location>
</feature>
<dbReference type="InterPro" id="IPR036770">
    <property type="entry name" value="Ankyrin_rpt-contain_sf"/>
</dbReference>
<name>A2F2L3_TRIV3</name>
<dbReference type="PRINTS" id="PR01415">
    <property type="entry name" value="ANKYRIN"/>
</dbReference>
<dbReference type="SMR" id="A2F2L3"/>
<dbReference type="PANTHER" id="PTHR24182">
    <property type="entry name" value="ANKYRIN REPEAT AND SOCS BOX CONTAINING 4"/>
    <property type="match status" value="1"/>
</dbReference>
<dbReference type="PROSITE" id="PS50297">
    <property type="entry name" value="ANK_REP_REGION"/>
    <property type="match status" value="2"/>
</dbReference>
<dbReference type="Gene3D" id="1.25.40.20">
    <property type="entry name" value="Ankyrin repeat-containing domain"/>
    <property type="match status" value="1"/>
</dbReference>
<dbReference type="SMART" id="SM00248">
    <property type="entry name" value="ANK"/>
    <property type="match status" value="4"/>
</dbReference>
<feature type="repeat" description="ANK" evidence="1">
    <location>
        <begin position="225"/>
        <end position="257"/>
    </location>
</feature>
<sequence>MYLKDINQMLHSGDAEYNIFNIIVYDRIDQFKEYVVQHSLESIHVDLPIFNANPIIDVCAYYGSVNIFSFLLSNFGQCVTIFSLTYAIIGGNDDIINECNKSFKMNYWCMQNAILSHNNKVIKYIIEHKLFYIDLSFSDCIKRSQNLYPLFLLYKKNKNYIIPWCAAIPQSINILRNDNLDFGKKSKNGMTLLHYAASSKNTEICKLLLDSPKIYQTDINQADNYGQTALHYAAKNNKKDIVTLLLSYGAIANARDKRGVSAYEIASFKGFKEIVDIFLFPPEPIRSEDYFTSFYFPICKLKLESLPGKCFIK</sequence>
<keyword evidence="1" id="KW-0040">ANK repeat</keyword>
<dbReference type="PANTHER" id="PTHR24182:SF13">
    <property type="entry name" value="LD18443P"/>
    <property type="match status" value="1"/>
</dbReference>
<dbReference type="STRING" id="5722.A2F2L3"/>
<dbReference type="VEuPathDB" id="TrichDB:TVAG_207500"/>
<reference evidence="3" key="2">
    <citation type="journal article" date="2007" name="Science">
        <title>Draft genome sequence of the sexually transmitted pathogen Trichomonas vaginalis.</title>
        <authorList>
            <person name="Carlton J.M."/>
            <person name="Hirt R.P."/>
            <person name="Silva J.C."/>
            <person name="Delcher A.L."/>
            <person name="Schatz M."/>
            <person name="Zhao Q."/>
            <person name="Wortman J.R."/>
            <person name="Bidwell S.L."/>
            <person name="Alsmark U.C.M."/>
            <person name="Besteiro S."/>
            <person name="Sicheritz-Ponten T."/>
            <person name="Noel C.J."/>
            <person name="Dacks J.B."/>
            <person name="Foster P.G."/>
            <person name="Simillion C."/>
            <person name="Van de Peer Y."/>
            <person name="Miranda-Saavedra D."/>
            <person name="Barton G.J."/>
            <person name="Westrop G.D."/>
            <person name="Mueller S."/>
            <person name="Dessi D."/>
            <person name="Fiori P.L."/>
            <person name="Ren Q."/>
            <person name="Paulsen I."/>
            <person name="Zhang H."/>
            <person name="Bastida-Corcuera F.D."/>
            <person name="Simoes-Barbosa A."/>
            <person name="Brown M.T."/>
            <person name="Hayes R.D."/>
            <person name="Mukherjee M."/>
            <person name="Okumura C.Y."/>
            <person name="Schneider R."/>
            <person name="Smith A.J."/>
            <person name="Vanacova S."/>
            <person name="Villalvazo M."/>
            <person name="Haas B.J."/>
            <person name="Pertea M."/>
            <person name="Feldblyum T.V."/>
            <person name="Utterback T.R."/>
            <person name="Shu C.L."/>
            <person name="Osoegawa K."/>
            <person name="de Jong P.J."/>
            <person name="Hrdy I."/>
            <person name="Horvathova L."/>
            <person name="Zubacova Z."/>
            <person name="Dolezal P."/>
            <person name="Malik S.B."/>
            <person name="Logsdon J.M. Jr."/>
            <person name="Henze K."/>
            <person name="Gupta A."/>
            <person name="Wang C.C."/>
            <person name="Dunne R.L."/>
            <person name="Upcroft J.A."/>
            <person name="Upcroft P."/>
            <person name="White O."/>
            <person name="Salzberg S.L."/>
            <person name="Tang P."/>
            <person name="Chiu C.-H."/>
            <person name="Lee Y.-S."/>
            <person name="Embley T.M."/>
            <person name="Coombs G.H."/>
            <person name="Mottram J.C."/>
            <person name="Tachezy J."/>
            <person name="Fraser-Liggett C.M."/>
            <person name="Johnson P.J."/>
        </authorList>
    </citation>
    <scope>NUCLEOTIDE SEQUENCE [LARGE SCALE GENOMIC DNA]</scope>
    <source>
        <strain evidence="3">G3</strain>
    </source>
</reference>
<dbReference type="VEuPathDB" id="TrichDB:TVAGG3_0105240"/>
<dbReference type="EMBL" id="DS113587">
    <property type="protein sequence ID" value="EAY00847.1"/>
    <property type="molecule type" value="Genomic_DNA"/>
</dbReference>
<dbReference type="RefSeq" id="XP_001313776.1">
    <property type="nucleotide sequence ID" value="XM_001313775.1"/>
</dbReference>